<keyword evidence="3" id="KW-0731">Sigma factor</keyword>
<organism evidence="7 8">
    <name type="scientific">Cryomorpha ignava</name>
    <dbReference type="NCBI Taxonomy" id="101383"/>
    <lineage>
        <taxon>Bacteria</taxon>
        <taxon>Pseudomonadati</taxon>
        <taxon>Bacteroidota</taxon>
        <taxon>Flavobacteriia</taxon>
        <taxon>Flavobacteriales</taxon>
        <taxon>Cryomorphaceae</taxon>
        <taxon>Cryomorpha</taxon>
    </lineage>
</organism>
<reference evidence="7 8" key="1">
    <citation type="submission" date="2020-02" db="EMBL/GenBank/DDBJ databases">
        <title>Out from the shadows clarifying the taxonomy of the family Cryomorphaceae and related taxa by utilizing the GTDB taxonomic framework.</title>
        <authorList>
            <person name="Bowman J.P."/>
        </authorList>
    </citation>
    <scope>NUCLEOTIDE SEQUENCE [LARGE SCALE GENOMIC DNA]</scope>
    <source>
        <strain evidence="7 8">QSSC 1-22</strain>
    </source>
</reference>
<protein>
    <submittedName>
        <fullName evidence="7">RNA polymerase sigma-70 factor</fullName>
    </submittedName>
</protein>
<dbReference type="InterPro" id="IPR013249">
    <property type="entry name" value="RNA_pol_sigma70_r4_t2"/>
</dbReference>
<dbReference type="InterPro" id="IPR036388">
    <property type="entry name" value="WH-like_DNA-bd_sf"/>
</dbReference>
<dbReference type="InterPro" id="IPR013324">
    <property type="entry name" value="RNA_pol_sigma_r3/r4-like"/>
</dbReference>
<evidence type="ECO:0000313" key="7">
    <source>
        <dbReference type="EMBL" id="NEN24798.1"/>
    </source>
</evidence>
<evidence type="ECO:0000259" key="6">
    <source>
        <dbReference type="Pfam" id="PF08281"/>
    </source>
</evidence>
<evidence type="ECO:0000256" key="1">
    <source>
        <dbReference type="ARBA" id="ARBA00010641"/>
    </source>
</evidence>
<dbReference type="SUPFAM" id="SSF88946">
    <property type="entry name" value="Sigma2 domain of RNA polymerase sigma factors"/>
    <property type="match status" value="1"/>
</dbReference>
<dbReference type="Pfam" id="PF08281">
    <property type="entry name" value="Sigma70_r4_2"/>
    <property type="match status" value="1"/>
</dbReference>
<dbReference type="SUPFAM" id="SSF88659">
    <property type="entry name" value="Sigma3 and sigma4 domains of RNA polymerase sigma factors"/>
    <property type="match status" value="1"/>
</dbReference>
<comment type="caution">
    <text evidence="7">The sequence shown here is derived from an EMBL/GenBank/DDBJ whole genome shotgun (WGS) entry which is preliminary data.</text>
</comment>
<evidence type="ECO:0000259" key="5">
    <source>
        <dbReference type="Pfam" id="PF04542"/>
    </source>
</evidence>
<name>A0A7K3WTC5_9FLAO</name>
<dbReference type="Gene3D" id="1.10.1740.10">
    <property type="match status" value="1"/>
</dbReference>
<keyword evidence="2" id="KW-0805">Transcription regulation</keyword>
<dbReference type="Pfam" id="PF04542">
    <property type="entry name" value="Sigma70_r2"/>
    <property type="match status" value="1"/>
</dbReference>
<dbReference type="NCBIfam" id="TIGR02985">
    <property type="entry name" value="Sig70_bacteroi1"/>
    <property type="match status" value="1"/>
</dbReference>
<sequence length="191" mass="22442">MVIVSYLPLALFKTKLENTEGTNRNREKLTAQEFERAFDLYYKNVRNFLYYKTSQSELAEDVAQDAFVKLWETRDKIDKSSIKAYVFTIANNLAINQLKRDQLKFKFLKLQGDKMDIKSPEYLLEMQEFDQKLQDTLAKVPDGAREVFLMNRIDGLKYREIAEMLGLSMKAVEKRMSRALAILREEIKGKF</sequence>
<dbReference type="PANTHER" id="PTHR43133:SF46">
    <property type="entry name" value="RNA POLYMERASE SIGMA-70 FACTOR ECF SUBFAMILY"/>
    <property type="match status" value="1"/>
</dbReference>
<dbReference type="GO" id="GO:0016987">
    <property type="term" value="F:sigma factor activity"/>
    <property type="evidence" value="ECO:0007669"/>
    <property type="project" value="UniProtKB-KW"/>
</dbReference>
<dbReference type="GO" id="GO:0006352">
    <property type="term" value="P:DNA-templated transcription initiation"/>
    <property type="evidence" value="ECO:0007669"/>
    <property type="project" value="InterPro"/>
</dbReference>
<dbReference type="Proteomes" id="UP000486602">
    <property type="component" value="Unassembled WGS sequence"/>
</dbReference>
<keyword evidence="4" id="KW-0804">Transcription</keyword>
<dbReference type="NCBIfam" id="TIGR02937">
    <property type="entry name" value="sigma70-ECF"/>
    <property type="match status" value="1"/>
</dbReference>
<dbReference type="EMBL" id="JAAGVY010000033">
    <property type="protein sequence ID" value="NEN24798.1"/>
    <property type="molecule type" value="Genomic_DNA"/>
</dbReference>
<comment type="similarity">
    <text evidence="1">Belongs to the sigma-70 factor family. ECF subfamily.</text>
</comment>
<dbReference type="GO" id="GO:0003677">
    <property type="term" value="F:DNA binding"/>
    <property type="evidence" value="ECO:0007669"/>
    <property type="project" value="InterPro"/>
</dbReference>
<evidence type="ECO:0000256" key="2">
    <source>
        <dbReference type="ARBA" id="ARBA00023015"/>
    </source>
</evidence>
<evidence type="ECO:0000256" key="3">
    <source>
        <dbReference type="ARBA" id="ARBA00023082"/>
    </source>
</evidence>
<evidence type="ECO:0000256" key="4">
    <source>
        <dbReference type="ARBA" id="ARBA00023163"/>
    </source>
</evidence>
<dbReference type="InterPro" id="IPR013325">
    <property type="entry name" value="RNA_pol_sigma_r2"/>
</dbReference>
<feature type="domain" description="RNA polymerase sigma-70 region 2" evidence="5">
    <location>
        <begin position="39"/>
        <end position="102"/>
    </location>
</feature>
<dbReference type="InterPro" id="IPR039425">
    <property type="entry name" value="RNA_pol_sigma-70-like"/>
</dbReference>
<keyword evidence="8" id="KW-1185">Reference proteome</keyword>
<evidence type="ECO:0000313" key="8">
    <source>
        <dbReference type="Proteomes" id="UP000486602"/>
    </source>
</evidence>
<feature type="domain" description="RNA polymerase sigma factor 70 region 4 type 2" evidence="6">
    <location>
        <begin position="131"/>
        <end position="181"/>
    </location>
</feature>
<dbReference type="Gene3D" id="1.10.10.10">
    <property type="entry name" value="Winged helix-like DNA-binding domain superfamily/Winged helix DNA-binding domain"/>
    <property type="match status" value="1"/>
</dbReference>
<dbReference type="AlphaFoldDB" id="A0A7K3WTC5"/>
<accession>A0A7K3WTC5</accession>
<dbReference type="InterPro" id="IPR014284">
    <property type="entry name" value="RNA_pol_sigma-70_dom"/>
</dbReference>
<dbReference type="CDD" id="cd06171">
    <property type="entry name" value="Sigma70_r4"/>
    <property type="match status" value="1"/>
</dbReference>
<gene>
    <name evidence="7" type="ORF">G3O08_14945</name>
</gene>
<dbReference type="PANTHER" id="PTHR43133">
    <property type="entry name" value="RNA POLYMERASE ECF-TYPE SIGMA FACTO"/>
    <property type="match status" value="1"/>
</dbReference>
<proteinExistence type="inferred from homology"/>
<dbReference type="InterPro" id="IPR007627">
    <property type="entry name" value="RNA_pol_sigma70_r2"/>
</dbReference>
<dbReference type="InterPro" id="IPR014327">
    <property type="entry name" value="RNA_pol_sigma70_bacteroid"/>
</dbReference>